<organism evidence="2 3">
    <name type="scientific">Coprinellus micaceus</name>
    <name type="common">Glistening ink-cap mushroom</name>
    <name type="synonym">Coprinus micaceus</name>
    <dbReference type="NCBI Taxonomy" id="71717"/>
    <lineage>
        <taxon>Eukaryota</taxon>
        <taxon>Fungi</taxon>
        <taxon>Dikarya</taxon>
        <taxon>Basidiomycota</taxon>
        <taxon>Agaricomycotina</taxon>
        <taxon>Agaricomycetes</taxon>
        <taxon>Agaricomycetidae</taxon>
        <taxon>Agaricales</taxon>
        <taxon>Agaricineae</taxon>
        <taxon>Psathyrellaceae</taxon>
        <taxon>Coprinellus</taxon>
    </lineage>
</organism>
<name>A0A4Y7TB10_COPMI</name>
<feature type="compositionally biased region" description="Pro residues" evidence="1">
    <location>
        <begin position="114"/>
        <end position="129"/>
    </location>
</feature>
<evidence type="ECO:0000313" key="2">
    <source>
        <dbReference type="EMBL" id="TEB30782.1"/>
    </source>
</evidence>
<dbReference type="Proteomes" id="UP000298030">
    <property type="component" value="Unassembled WGS sequence"/>
</dbReference>
<sequence>MTNALDARNPCSPCPAILTSPRPPHTKPPSSTLTSRLSSQALEIRHGGPDPWTLRGVRVDWCPGCKDKRGRKQRRTRARVEVQVPSTRPPDRLVWDRMCRRRPRFHHLRRFPLALPPPSTTPPDPPQSVPLPHIEHARTDRTARSRPRQNPARRDELNTPCLTSSSSRRQCKTSGEDERDGAGQVEDEGTDMARERVVKGMNDSGRLSSPSIHHLPSILPSFHLYHTSLHHTHALPPTNASTRPSPRPLSPLSPLLNLFRPTDRALQLDQTPSPRLTLSKDPNCDADVGFCLAPRTQRRCGLEAWWDVVSPLPMRRATSREVGCRRTDGRTRVWVSCGRTGGGESQREGGMGQYRIG</sequence>
<dbReference type="EMBL" id="QPFP01000021">
    <property type="protein sequence ID" value="TEB30782.1"/>
    <property type="molecule type" value="Genomic_DNA"/>
</dbReference>
<dbReference type="AlphaFoldDB" id="A0A4Y7TB10"/>
<reference evidence="2 3" key="1">
    <citation type="journal article" date="2019" name="Nat. Ecol. Evol.">
        <title>Megaphylogeny resolves global patterns of mushroom evolution.</title>
        <authorList>
            <person name="Varga T."/>
            <person name="Krizsan K."/>
            <person name="Foldi C."/>
            <person name="Dima B."/>
            <person name="Sanchez-Garcia M."/>
            <person name="Sanchez-Ramirez S."/>
            <person name="Szollosi G.J."/>
            <person name="Szarkandi J.G."/>
            <person name="Papp V."/>
            <person name="Albert L."/>
            <person name="Andreopoulos W."/>
            <person name="Angelini C."/>
            <person name="Antonin V."/>
            <person name="Barry K.W."/>
            <person name="Bougher N.L."/>
            <person name="Buchanan P."/>
            <person name="Buyck B."/>
            <person name="Bense V."/>
            <person name="Catcheside P."/>
            <person name="Chovatia M."/>
            <person name="Cooper J."/>
            <person name="Damon W."/>
            <person name="Desjardin D."/>
            <person name="Finy P."/>
            <person name="Geml J."/>
            <person name="Haridas S."/>
            <person name="Hughes K."/>
            <person name="Justo A."/>
            <person name="Karasinski D."/>
            <person name="Kautmanova I."/>
            <person name="Kiss B."/>
            <person name="Kocsube S."/>
            <person name="Kotiranta H."/>
            <person name="LaButti K.M."/>
            <person name="Lechner B.E."/>
            <person name="Liimatainen K."/>
            <person name="Lipzen A."/>
            <person name="Lukacs Z."/>
            <person name="Mihaltcheva S."/>
            <person name="Morgado L.N."/>
            <person name="Niskanen T."/>
            <person name="Noordeloos M.E."/>
            <person name="Ohm R.A."/>
            <person name="Ortiz-Santana B."/>
            <person name="Ovrebo C."/>
            <person name="Racz N."/>
            <person name="Riley R."/>
            <person name="Savchenko A."/>
            <person name="Shiryaev A."/>
            <person name="Soop K."/>
            <person name="Spirin V."/>
            <person name="Szebenyi C."/>
            <person name="Tomsovsky M."/>
            <person name="Tulloss R.E."/>
            <person name="Uehling J."/>
            <person name="Grigoriev I.V."/>
            <person name="Vagvolgyi C."/>
            <person name="Papp T."/>
            <person name="Martin F.M."/>
            <person name="Miettinen O."/>
            <person name="Hibbett D.S."/>
            <person name="Nagy L.G."/>
        </authorList>
    </citation>
    <scope>NUCLEOTIDE SEQUENCE [LARGE SCALE GENOMIC DNA]</scope>
    <source>
        <strain evidence="2 3">FP101781</strain>
    </source>
</reference>
<feature type="compositionally biased region" description="Low complexity" evidence="1">
    <location>
        <begin position="28"/>
        <end position="39"/>
    </location>
</feature>
<keyword evidence="3" id="KW-1185">Reference proteome</keyword>
<proteinExistence type="predicted"/>
<gene>
    <name evidence="2" type="ORF">FA13DRAFT_495770</name>
</gene>
<feature type="region of interest" description="Disordered" evidence="1">
    <location>
        <begin position="1"/>
        <end position="39"/>
    </location>
</feature>
<accession>A0A4Y7TB10</accession>
<evidence type="ECO:0000256" key="1">
    <source>
        <dbReference type="SAM" id="MobiDB-lite"/>
    </source>
</evidence>
<feature type="region of interest" description="Disordered" evidence="1">
    <location>
        <begin position="110"/>
        <end position="192"/>
    </location>
</feature>
<comment type="caution">
    <text evidence="2">The sequence shown here is derived from an EMBL/GenBank/DDBJ whole genome shotgun (WGS) entry which is preliminary data.</text>
</comment>
<feature type="compositionally biased region" description="Basic and acidic residues" evidence="1">
    <location>
        <begin position="133"/>
        <end position="143"/>
    </location>
</feature>
<evidence type="ECO:0000313" key="3">
    <source>
        <dbReference type="Proteomes" id="UP000298030"/>
    </source>
</evidence>
<protein>
    <submittedName>
        <fullName evidence="2">Uncharacterized protein</fullName>
    </submittedName>
</protein>